<dbReference type="Pfam" id="PF21791">
    <property type="entry name" value="MDHAR3-like_C"/>
    <property type="match status" value="1"/>
</dbReference>
<evidence type="ECO:0000313" key="5">
    <source>
        <dbReference type="Proteomes" id="UP001180020"/>
    </source>
</evidence>
<evidence type="ECO:0000256" key="2">
    <source>
        <dbReference type="ARBA" id="ARBA00023027"/>
    </source>
</evidence>
<name>A0AAV9FD95_ACOCL</name>
<dbReference type="InterPro" id="IPR048618">
    <property type="entry name" value="MDHAR3-like_C"/>
</dbReference>
<comment type="caution">
    <text evidence="4">The sequence shown here is derived from an EMBL/GenBank/DDBJ whole genome shotgun (WGS) entry which is preliminary data.</text>
</comment>
<dbReference type="Proteomes" id="UP001180020">
    <property type="component" value="Unassembled WGS sequence"/>
</dbReference>
<dbReference type="EMBL" id="JAUJYO010000002">
    <property type="protein sequence ID" value="KAK1323652.1"/>
    <property type="molecule type" value="Genomic_DNA"/>
</dbReference>
<sequence>MGAFLDPRTPEENKAIAKVARLQPPVGDLEELTRKGLAFASKDLNWEVYHIFLDNYD</sequence>
<reference evidence="4" key="2">
    <citation type="submission" date="2023-06" db="EMBL/GenBank/DDBJ databases">
        <authorList>
            <person name="Ma L."/>
            <person name="Liu K.-W."/>
            <person name="Li Z."/>
            <person name="Hsiao Y.-Y."/>
            <person name="Qi Y."/>
            <person name="Fu T."/>
            <person name="Tang G."/>
            <person name="Zhang D."/>
            <person name="Sun W.-H."/>
            <person name="Liu D.-K."/>
            <person name="Li Y."/>
            <person name="Chen G.-Z."/>
            <person name="Liu X.-D."/>
            <person name="Liao X.-Y."/>
            <person name="Jiang Y.-T."/>
            <person name="Yu X."/>
            <person name="Hao Y."/>
            <person name="Huang J."/>
            <person name="Zhao X.-W."/>
            <person name="Ke S."/>
            <person name="Chen Y.-Y."/>
            <person name="Wu W.-L."/>
            <person name="Hsu J.-L."/>
            <person name="Lin Y.-F."/>
            <person name="Huang M.-D."/>
            <person name="Li C.-Y."/>
            <person name="Huang L."/>
            <person name="Wang Z.-W."/>
            <person name="Zhao X."/>
            <person name="Zhong W.-Y."/>
            <person name="Peng D.-H."/>
            <person name="Ahmad S."/>
            <person name="Lan S."/>
            <person name="Zhang J.-S."/>
            <person name="Tsai W.-C."/>
            <person name="Van De Peer Y."/>
            <person name="Liu Z.-J."/>
        </authorList>
    </citation>
    <scope>NUCLEOTIDE SEQUENCE</scope>
    <source>
        <strain evidence="4">CP</strain>
        <tissue evidence="4">Leaves</tissue>
    </source>
</reference>
<evidence type="ECO:0000259" key="3">
    <source>
        <dbReference type="Pfam" id="PF21791"/>
    </source>
</evidence>
<reference evidence="4" key="1">
    <citation type="journal article" date="2023" name="Nat. Commun.">
        <title>Diploid and tetraploid genomes of Acorus and the evolution of monocots.</title>
        <authorList>
            <person name="Ma L."/>
            <person name="Liu K.W."/>
            <person name="Li Z."/>
            <person name="Hsiao Y.Y."/>
            <person name="Qi Y."/>
            <person name="Fu T."/>
            <person name="Tang G.D."/>
            <person name="Zhang D."/>
            <person name="Sun W.H."/>
            <person name="Liu D.K."/>
            <person name="Li Y."/>
            <person name="Chen G.Z."/>
            <person name="Liu X.D."/>
            <person name="Liao X.Y."/>
            <person name="Jiang Y.T."/>
            <person name="Yu X."/>
            <person name="Hao Y."/>
            <person name="Huang J."/>
            <person name="Zhao X.W."/>
            <person name="Ke S."/>
            <person name="Chen Y.Y."/>
            <person name="Wu W.L."/>
            <person name="Hsu J.L."/>
            <person name="Lin Y.F."/>
            <person name="Huang M.D."/>
            <person name="Li C.Y."/>
            <person name="Huang L."/>
            <person name="Wang Z.W."/>
            <person name="Zhao X."/>
            <person name="Zhong W.Y."/>
            <person name="Peng D.H."/>
            <person name="Ahmad S."/>
            <person name="Lan S."/>
            <person name="Zhang J.S."/>
            <person name="Tsai W.C."/>
            <person name="Van de Peer Y."/>
            <person name="Liu Z.J."/>
        </authorList>
    </citation>
    <scope>NUCLEOTIDE SEQUENCE</scope>
    <source>
        <strain evidence="4">CP</strain>
    </source>
</reference>
<evidence type="ECO:0000256" key="1">
    <source>
        <dbReference type="ARBA" id="ARBA00001974"/>
    </source>
</evidence>
<comment type="cofactor">
    <cofactor evidence="1">
        <name>FAD</name>
        <dbReference type="ChEBI" id="CHEBI:57692"/>
    </cofactor>
</comment>
<organism evidence="4 5">
    <name type="scientific">Acorus calamus</name>
    <name type="common">Sweet flag</name>
    <dbReference type="NCBI Taxonomy" id="4465"/>
    <lineage>
        <taxon>Eukaryota</taxon>
        <taxon>Viridiplantae</taxon>
        <taxon>Streptophyta</taxon>
        <taxon>Embryophyta</taxon>
        <taxon>Tracheophyta</taxon>
        <taxon>Spermatophyta</taxon>
        <taxon>Magnoliopsida</taxon>
        <taxon>Liliopsida</taxon>
        <taxon>Acoraceae</taxon>
        <taxon>Acorus</taxon>
    </lineage>
</organism>
<feature type="domain" description="Monodehydroascorbate reductase 3-like C-terminal" evidence="3">
    <location>
        <begin position="1"/>
        <end position="40"/>
    </location>
</feature>
<protein>
    <recommendedName>
        <fullName evidence="3">Monodehydroascorbate reductase 3-like C-terminal domain-containing protein</fullName>
    </recommendedName>
</protein>
<dbReference type="AlphaFoldDB" id="A0AAV9FD95"/>
<evidence type="ECO:0000313" key="4">
    <source>
        <dbReference type="EMBL" id="KAK1323652.1"/>
    </source>
</evidence>
<accession>A0AAV9FD95</accession>
<proteinExistence type="predicted"/>
<keyword evidence="2" id="KW-0520">NAD</keyword>
<gene>
    <name evidence="4" type="ORF">QJS10_CPA02g00930</name>
</gene>
<dbReference type="Gene3D" id="3.30.390.30">
    <property type="match status" value="1"/>
</dbReference>
<keyword evidence="5" id="KW-1185">Reference proteome</keyword>
<dbReference type="InterPro" id="IPR016156">
    <property type="entry name" value="FAD/NAD-linked_Rdtase_dimer_sf"/>
</dbReference>